<keyword evidence="1" id="KW-0812">Transmembrane</keyword>
<name>A0A1M7B5M9_9BACL</name>
<feature type="transmembrane region" description="Helical" evidence="1">
    <location>
        <begin position="6"/>
        <end position="26"/>
    </location>
</feature>
<proteinExistence type="predicted"/>
<dbReference type="OrthoDB" id="2389534at2"/>
<dbReference type="STRING" id="1123231.SAMN02745189_00352"/>
<sequence>MNIWKWLFILLLMANAATLAALYFFLSNDYDALDVEEELPEEYSEHLITLENHTVEFLLNTYLQEDAGSNMAVTIDEENIRLMSENEYLNMNFDTIFILEPYVTDSELIFEISDISVGQLPLSEDMLYTLIRTGADLPEGMRFSTESKALVIDKSMFDGYTDFSVDIESIDYQNNAWYFSFENELN</sequence>
<keyword evidence="3" id="KW-1185">Reference proteome</keyword>
<accession>A0A1M7B5M9</accession>
<keyword evidence="1" id="KW-0472">Membrane</keyword>
<dbReference type="InterPro" id="IPR018672">
    <property type="entry name" value="DUF2140"/>
</dbReference>
<keyword evidence="1" id="KW-1133">Transmembrane helix</keyword>
<evidence type="ECO:0000313" key="3">
    <source>
        <dbReference type="Proteomes" id="UP000184206"/>
    </source>
</evidence>
<dbReference type="RefSeq" id="WP_072707699.1">
    <property type="nucleotide sequence ID" value="NZ_FRCF01000002.1"/>
</dbReference>
<dbReference type="Pfam" id="PF09911">
    <property type="entry name" value="DUF2140"/>
    <property type="match status" value="1"/>
</dbReference>
<dbReference type="AlphaFoldDB" id="A0A1M7B5M9"/>
<dbReference type="Proteomes" id="UP000184206">
    <property type="component" value="Unassembled WGS sequence"/>
</dbReference>
<dbReference type="EMBL" id="FRCF01000002">
    <property type="protein sequence ID" value="SHL50290.1"/>
    <property type="molecule type" value="Genomic_DNA"/>
</dbReference>
<evidence type="ECO:0000313" key="2">
    <source>
        <dbReference type="EMBL" id="SHL50290.1"/>
    </source>
</evidence>
<gene>
    <name evidence="2" type="ORF">SAMN02745189_00352</name>
</gene>
<organism evidence="2 3">
    <name type="scientific">Lacicoccus alkaliphilus DSM 16010</name>
    <dbReference type="NCBI Taxonomy" id="1123231"/>
    <lineage>
        <taxon>Bacteria</taxon>
        <taxon>Bacillati</taxon>
        <taxon>Bacillota</taxon>
        <taxon>Bacilli</taxon>
        <taxon>Bacillales</taxon>
        <taxon>Salinicoccaceae</taxon>
        <taxon>Lacicoccus</taxon>
    </lineage>
</organism>
<evidence type="ECO:0000256" key="1">
    <source>
        <dbReference type="SAM" id="Phobius"/>
    </source>
</evidence>
<reference evidence="2 3" key="1">
    <citation type="submission" date="2016-11" db="EMBL/GenBank/DDBJ databases">
        <authorList>
            <person name="Jaros S."/>
            <person name="Januszkiewicz K."/>
            <person name="Wedrychowicz H."/>
        </authorList>
    </citation>
    <scope>NUCLEOTIDE SEQUENCE [LARGE SCALE GENOMIC DNA]</scope>
    <source>
        <strain evidence="2 3">DSM 16010</strain>
    </source>
</reference>
<protein>
    <submittedName>
        <fullName evidence="2">Uncharacterized protein YpmS</fullName>
    </submittedName>
</protein>